<dbReference type="InterPro" id="IPR007387">
    <property type="entry name" value="TRAP_DctQ"/>
</dbReference>
<feature type="transmembrane region" description="Helical" evidence="9">
    <location>
        <begin position="122"/>
        <end position="144"/>
    </location>
</feature>
<dbReference type="GO" id="GO:0005886">
    <property type="term" value="C:plasma membrane"/>
    <property type="evidence" value="ECO:0007669"/>
    <property type="project" value="UniProtKB-SubCell"/>
</dbReference>
<evidence type="ECO:0000256" key="5">
    <source>
        <dbReference type="ARBA" id="ARBA00022692"/>
    </source>
</evidence>
<keyword evidence="5 9" id="KW-0812">Transmembrane</keyword>
<evidence type="ECO:0000256" key="1">
    <source>
        <dbReference type="ARBA" id="ARBA00004429"/>
    </source>
</evidence>
<comment type="subcellular location">
    <subcellularLocation>
        <location evidence="1">Cell inner membrane</location>
        <topology evidence="1">Multi-pass membrane protein</topology>
    </subcellularLocation>
</comment>
<evidence type="ECO:0000256" key="3">
    <source>
        <dbReference type="ARBA" id="ARBA00022475"/>
    </source>
</evidence>
<dbReference type="AlphaFoldDB" id="A0AAE3JFN2"/>
<name>A0AAE3JFN2_9FIRM</name>
<dbReference type="EMBL" id="JAJEQR010000063">
    <property type="protein sequence ID" value="MCC2232359.1"/>
    <property type="molecule type" value="Genomic_DNA"/>
</dbReference>
<dbReference type="Proteomes" id="UP001198182">
    <property type="component" value="Unassembled WGS sequence"/>
</dbReference>
<evidence type="ECO:0000256" key="4">
    <source>
        <dbReference type="ARBA" id="ARBA00022519"/>
    </source>
</evidence>
<evidence type="ECO:0000313" key="11">
    <source>
        <dbReference type="EMBL" id="MCC2232359.1"/>
    </source>
</evidence>
<dbReference type="PANTHER" id="PTHR35011:SF2">
    <property type="entry name" value="2,3-DIKETO-L-GULONATE TRAP TRANSPORTER SMALL PERMEASE PROTEIN YIAM"/>
    <property type="match status" value="1"/>
</dbReference>
<evidence type="ECO:0000313" key="12">
    <source>
        <dbReference type="Proteomes" id="UP001198182"/>
    </source>
</evidence>
<proteinExistence type="inferred from homology"/>
<dbReference type="GO" id="GO:0022857">
    <property type="term" value="F:transmembrane transporter activity"/>
    <property type="evidence" value="ECO:0007669"/>
    <property type="project" value="TreeGrafter"/>
</dbReference>
<feature type="domain" description="Tripartite ATP-independent periplasmic transporters DctQ component" evidence="10">
    <location>
        <begin position="21"/>
        <end position="147"/>
    </location>
</feature>
<reference evidence="11" key="1">
    <citation type="submission" date="2021-10" db="EMBL/GenBank/DDBJ databases">
        <title>Anaerobic single-cell dispensing facilitates the cultivation of human gut bacteria.</title>
        <authorList>
            <person name="Afrizal A."/>
        </authorList>
    </citation>
    <scope>NUCLEOTIDE SEQUENCE</scope>
    <source>
        <strain evidence="11">CLA-AA-H215</strain>
    </source>
</reference>
<dbReference type="InterPro" id="IPR055348">
    <property type="entry name" value="DctQ"/>
</dbReference>
<keyword evidence="3" id="KW-1003">Cell membrane</keyword>
<keyword evidence="12" id="KW-1185">Reference proteome</keyword>
<dbReference type="PANTHER" id="PTHR35011">
    <property type="entry name" value="2,3-DIKETO-L-GULONATE TRAP TRANSPORTER SMALL PERMEASE PROTEIN YIAM"/>
    <property type="match status" value="1"/>
</dbReference>
<organism evidence="11 12">
    <name type="scientific">Hominifimenecus microfluidus</name>
    <dbReference type="NCBI Taxonomy" id="2885348"/>
    <lineage>
        <taxon>Bacteria</taxon>
        <taxon>Bacillati</taxon>
        <taxon>Bacillota</taxon>
        <taxon>Clostridia</taxon>
        <taxon>Lachnospirales</taxon>
        <taxon>Lachnospiraceae</taxon>
        <taxon>Hominifimenecus</taxon>
    </lineage>
</organism>
<dbReference type="Pfam" id="PF04290">
    <property type="entry name" value="DctQ"/>
    <property type="match status" value="1"/>
</dbReference>
<keyword evidence="6 9" id="KW-1133">Transmembrane helix</keyword>
<evidence type="ECO:0000256" key="8">
    <source>
        <dbReference type="ARBA" id="ARBA00038436"/>
    </source>
</evidence>
<evidence type="ECO:0000259" key="10">
    <source>
        <dbReference type="Pfam" id="PF04290"/>
    </source>
</evidence>
<dbReference type="RefSeq" id="WP_308454767.1">
    <property type="nucleotide sequence ID" value="NZ_JAJEQR010000063.1"/>
</dbReference>
<gene>
    <name evidence="11" type="ORF">LKD81_15395</name>
</gene>
<protein>
    <submittedName>
        <fullName evidence="11">TRAP transporter small permease subunit</fullName>
    </submittedName>
</protein>
<feature type="transmembrane region" description="Helical" evidence="9">
    <location>
        <begin position="12"/>
        <end position="34"/>
    </location>
</feature>
<keyword evidence="4" id="KW-0997">Cell inner membrane</keyword>
<dbReference type="GO" id="GO:0015740">
    <property type="term" value="P:C4-dicarboxylate transport"/>
    <property type="evidence" value="ECO:0007669"/>
    <property type="project" value="TreeGrafter"/>
</dbReference>
<comment type="caution">
    <text evidence="11">The sequence shown here is derived from an EMBL/GenBank/DDBJ whole genome shotgun (WGS) entry which is preliminary data.</text>
</comment>
<evidence type="ECO:0000256" key="2">
    <source>
        <dbReference type="ARBA" id="ARBA00022448"/>
    </source>
</evidence>
<evidence type="ECO:0000256" key="7">
    <source>
        <dbReference type="ARBA" id="ARBA00023136"/>
    </source>
</evidence>
<keyword evidence="2" id="KW-0813">Transport</keyword>
<keyword evidence="7 9" id="KW-0472">Membrane</keyword>
<evidence type="ECO:0000256" key="9">
    <source>
        <dbReference type="SAM" id="Phobius"/>
    </source>
</evidence>
<sequence length="152" mass="17122">MKDFWNKLEENLIVVFMALVTLLILAGWICKYVAPDSVKAMNQMAMIAYAWIVFLAIAYSAKKGLFMKLDVISSHYSEKTRNALDLLMNVILFLACLFFFVLGIRQLQEMIAAGEVYKETGIPMGVIYLAPIVGYGLALLRFIVQALGKKSR</sequence>
<evidence type="ECO:0000256" key="6">
    <source>
        <dbReference type="ARBA" id="ARBA00022989"/>
    </source>
</evidence>
<comment type="similarity">
    <text evidence="8">Belongs to the TRAP transporter small permease family.</text>
</comment>
<feature type="transmembrane region" description="Helical" evidence="9">
    <location>
        <begin position="82"/>
        <end position="102"/>
    </location>
</feature>
<feature type="transmembrane region" description="Helical" evidence="9">
    <location>
        <begin position="40"/>
        <end position="61"/>
    </location>
</feature>
<accession>A0AAE3JFN2</accession>